<keyword evidence="6" id="KW-0472">Membrane</keyword>
<dbReference type="RefSeq" id="WP_184019747.1">
    <property type="nucleotide sequence ID" value="NZ_JACHFD010000014.1"/>
</dbReference>
<dbReference type="Proteomes" id="UP000557717">
    <property type="component" value="Unassembled WGS sequence"/>
</dbReference>
<feature type="domain" description="Fe/B12 periplasmic-binding" evidence="7">
    <location>
        <begin position="62"/>
        <end position="371"/>
    </location>
</feature>
<dbReference type="PROSITE" id="PS50983">
    <property type="entry name" value="FE_B12_PBP"/>
    <property type="match status" value="1"/>
</dbReference>
<sequence length="397" mass="43674">MNYRVVALVVFVASAVTTGIFVLWRGGEDASPLVTLAPSPAEAYTVHLSPAGDVHFAKTPERVVTMDANYNDMLIALQEAGKIVATGYRDNFHNTFYPQLGGIQPGFSATTIPVLSSAGGGQFDKERLYALHADVHHIDPLQLASMRGWSPADVEEIARNVGPFFANRYSRENSHPGDSPYTYYSLWELSEKVAEVYRKPEVIHALQAIGDRMVANIQAQLPPLPDRPRVGLVFYSNGKFVPYSLTHEGFGQVQYRDLGAQDAFASISDRTYGASGGGPSGSPLDSEGLLALDPDILIMPFALYPGNARENYSQLLQLADDPLLGRLTAFETHRIYPGGTPLQGPLDYLFQLEMAAKQIYPEIFGTFREDLNFPANECLFNRAEVVEALRISPREND</sequence>
<evidence type="ECO:0000256" key="4">
    <source>
        <dbReference type="ARBA" id="ARBA00022496"/>
    </source>
</evidence>
<dbReference type="AlphaFoldDB" id="A0A840V3L0"/>
<dbReference type="SUPFAM" id="SSF53807">
    <property type="entry name" value="Helical backbone' metal receptor"/>
    <property type="match status" value="1"/>
</dbReference>
<proteinExistence type="inferred from homology"/>
<comment type="caution">
    <text evidence="8">The sequence shown here is derived from an EMBL/GenBank/DDBJ whole genome shotgun (WGS) entry which is preliminary data.</text>
</comment>
<dbReference type="EMBL" id="JACHFD010000014">
    <property type="protein sequence ID" value="MBB5352585.1"/>
    <property type="molecule type" value="Genomic_DNA"/>
</dbReference>
<keyword evidence="4" id="KW-0410">Iron transport</keyword>
<dbReference type="PANTHER" id="PTHR30532:SF1">
    <property type="entry name" value="IRON(3+)-HYDROXAMATE-BINDING PROTEIN FHUD"/>
    <property type="match status" value="1"/>
</dbReference>
<dbReference type="InterPro" id="IPR051313">
    <property type="entry name" value="Bact_iron-sidero_bind"/>
</dbReference>
<evidence type="ECO:0000256" key="2">
    <source>
        <dbReference type="ARBA" id="ARBA00008814"/>
    </source>
</evidence>
<dbReference type="InterPro" id="IPR002491">
    <property type="entry name" value="ABC_transptr_periplasmic_BD"/>
</dbReference>
<dbReference type="Gene3D" id="3.40.50.1980">
    <property type="entry name" value="Nitrogenase molybdenum iron protein domain"/>
    <property type="match status" value="2"/>
</dbReference>
<evidence type="ECO:0000256" key="5">
    <source>
        <dbReference type="ARBA" id="ARBA00022729"/>
    </source>
</evidence>
<keyword evidence="6" id="KW-1133">Transmembrane helix</keyword>
<accession>A0A840V3L0</accession>
<reference evidence="8 9" key="1">
    <citation type="submission" date="2020-08" db="EMBL/GenBank/DDBJ databases">
        <title>Genomic Encyclopedia of Type Strains, Phase IV (KMG-IV): sequencing the most valuable type-strain genomes for metagenomic binning, comparative biology and taxonomic classification.</title>
        <authorList>
            <person name="Goeker M."/>
        </authorList>
    </citation>
    <scope>NUCLEOTIDE SEQUENCE [LARGE SCALE GENOMIC DNA]</scope>
    <source>
        <strain evidence="8 9">YC6886</strain>
    </source>
</reference>
<organism evidence="8 9">
    <name type="scientific">Haloferula luteola</name>
    <dbReference type="NCBI Taxonomy" id="595692"/>
    <lineage>
        <taxon>Bacteria</taxon>
        <taxon>Pseudomonadati</taxon>
        <taxon>Verrucomicrobiota</taxon>
        <taxon>Verrucomicrobiia</taxon>
        <taxon>Verrucomicrobiales</taxon>
        <taxon>Verrucomicrobiaceae</taxon>
        <taxon>Haloferula</taxon>
    </lineage>
</organism>
<keyword evidence="4" id="KW-0406">Ion transport</keyword>
<evidence type="ECO:0000313" key="9">
    <source>
        <dbReference type="Proteomes" id="UP000557717"/>
    </source>
</evidence>
<name>A0A840V3L0_9BACT</name>
<keyword evidence="9" id="KW-1185">Reference proteome</keyword>
<gene>
    <name evidence="8" type="ORF">HNR46_002833</name>
</gene>
<comment type="similarity">
    <text evidence="2">Belongs to the bacterial solute-binding protein 8 family.</text>
</comment>
<evidence type="ECO:0000313" key="8">
    <source>
        <dbReference type="EMBL" id="MBB5352585.1"/>
    </source>
</evidence>
<keyword evidence="5" id="KW-0732">Signal</keyword>
<dbReference type="GO" id="GO:0030288">
    <property type="term" value="C:outer membrane-bounded periplasmic space"/>
    <property type="evidence" value="ECO:0007669"/>
    <property type="project" value="TreeGrafter"/>
</dbReference>
<comment type="subcellular location">
    <subcellularLocation>
        <location evidence="1">Cell envelope</location>
    </subcellularLocation>
</comment>
<evidence type="ECO:0000256" key="1">
    <source>
        <dbReference type="ARBA" id="ARBA00004196"/>
    </source>
</evidence>
<keyword evidence="4" id="KW-0408">Iron</keyword>
<feature type="transmembrane region" description="Helical" evidence="6">
    <location>
        <begin position="6"/>
        <end position="24"/>
    </location>
</feature>
<evidence type="ECO:0000256" key="6">
    <source>
        <dbReference type="SAM" id="Phobius"/>
    </source>
</evidence>
<protein>
    <submittedName>
        <fullName evidence="8">ABC-type Fe3+-hydroxamate transport system substrate-binding protein</fullName>
    </submittedName>
</protein>
<evidence type="ECO:0000256" key="3">
    <source>
        <dbReference type="ARBA" id="ARBA00022448"/>
    </source>
</evidence>
<dbReference type="GO" id="GO:1901678">
    <property type="term" value="P:iron coordination entity transport"/>
    <property type="evidence" value="ECO:0007669"/>
    <property type="project" value="UniProtKB-ARBA"/>
</dbReference>
<keyword evidence="6" id="KW-0812">Transmembrane</keyword>
<dbReference type="PANTHER" id="PTHR30532">
    <property type="entry name" value="IRON III DICITRATE-BINDING PERIPLASMIC PROTEIN"/>
    <property type="match status" value="1"/>
</dbReference>
<keyword evidence="3" id="KW-0813">Transport</keyword>
<evidence type="ECO:0000259" key="7">
    <source>
        <dbReference type="PROSITE" id="PS50983"/>
    </source>
</evidence>